<evidence type="ECO:0000256" key="1">
    <source>
        <dbReference type="ARBA" id="ARBA00022490"/>
    </source>
</evidence>
<dbReference type="Gene3D" id="1.10.246.60">
    <property type="entry name" value="Eukaryotic translation initiation factor 3 like domains"/>
    <property type="match status" value="1"/>
</dbReference>
<dbReference type="InterPro" id="IPR013906">
    <property type="entry name" value="eIF3j"/>
</dbReference>
<reference evidence="6" key="1">
    <citation type="submission" date="2014-02" db="EMBL/GenBank/DDBJ databases">
        <authorList>
            <person name="Genoscope - CEA"/>
        </authorList>
    </citation>
    <scope>NUCLEOTIDE SEQUENCE</scope>
    <source>
        <strain evidence="6">LS3</strain>
    </source>
</reference>
<proteinExistence type="inferred from homology"/>
<dbReference type="PANTHER" id="PTHR21681:SF0">
    <property type="entry name" value="EUKARYOTIC TRANSLATION INITIATION FACTOR 3 SUBUNIT J"/>
    <property type="match status" value="1"/>
</dbReference>
<dbReference type="GO" id="GO:0033290">
    <property type="term" value="C:eukaryotic 48S preinitiation complex"/>
    <property type="evidence" value="ECO:0007669"/>
    <property type="project" value="UniProtKB-UniRule"/>
</dbReference>
<protein>
    <recommendedName>
        <fullName evidence="4">Eukaryotic translation initiation factor 3 subunit J</fullName>
        <shortName evidence="4">eIF3j</shortName>
    </recommendedName>
    <alternativeName>
        <fullName evidence="4">Eukaryotic translation initiation factor 3 30 kDa subunit homolog</fullName>
        <shortName evidence="4">eIF-3 30 kDa subunit homolog</shortName>
    </alternativeName>
</protein>
<dbReference type="GO" id="GO:0003743">
    <property type="term" value="F:translation initiation factor activity"/>
    <property type="evidence" value="ECO:0007669"/>
    <property type="project" value="UniProtKB-UniRule"/>
</dbReference>
<dbReference type="HAMAP" id="MF_03009">
    <property type="entry name" value="eIF3j"/>
    <property type="match status" value="1"/>
</dbReference>
<feature type="region of interest" description="Disordered" evidence="5">
    <location>
        <begin position="196"/>
        <end position="240"/>
    </location>
</feature>
<keyword evidence="3 4" id="KW-0648">Protein biosynthesis</keyword>
<dbReference type="PhylomeDB" id="A0A060T5Y7"/>
<comment type="subcellular location">
    <subcellularLocation>
        <location evidence="4">Cytoplasm</location>
    </subcellularLocation>
</comment>
<comment type="similarity">
    <text evidence="4">Belongs to the eIF-3 subunit J family.</text>
</comment>
<comment type="subunit">
    <text evidence="4">Component of the eukaryotic translation initiation factor 3 (eIF-3) complex.</text>
</comment>
<accession>A0A060T5Y7</accession>
<keyword evidence="1 4" id="KW-0963">Cytoplasm</keyword>
<evidence type="ECO:0000313" key="6">
    <source>
        <dbReference type="EMBL" id="CDP36378.1"/>
    </source>
</evidence>
<dbReference type="EMBL" id="HG937692">
    <property type="protein sequence ID" value="CDP36378.1"/>
    <property type="molecule type" value="Genomic_DNA"/>
</dbReference>
<gene>
    <name evidence="4" type="primary">HCR1</name>
    <name evidence="6" type="ORF">GNLVRS02_ARAD1B11594g</name>
</gene>
<dbReference type="PANTHER" id="PTHR21681">
    <property type="entry name" value="EUKARYOTIC TRANSLATION INITIATION FACTOR 3 SUBUNIT J"/>
    <property type="match status" value="1"/>
</dbReference>
<dbReference type="InterPro" id="IPR023194">
    <property type="entry name" value="eIF3-like_dom_sf"/>
</dbReference>
<dbReference type="AlphaFoldDB" id="A0A060T5Y7"/>
<evidence type="ECO:0000256" key="5">
    <source>
        <dbReference type="SAM" id="MobiDB-lite"/>
    </source>
</evidence>
<dbReference type="GO" id="GO:0001732">
    <property type="term" value="P:formation of cytoplasmic translation initiation complex"/>
    <property type="evidence" value="ECO:0007669"/>
    <property type="project" value="UniProtKB-UniRule"/>
</dbReference>
<feature type="compositionally biased region" description="Basic and acidic residues" evidence="5">
    <location>
        <begin position="49"/>
        <end position="85"/>
    </location>
</feature>
<dbReference type="GO" id="GO:0005852">
    <property type="term" value="C:eukaryotic translation initiation factor 3 complex"/>
    <property type="evidence" value="ECO:0007669"/>
    <property type="project" value="UniProtKB-UniRule"/>
</dbReference>
<dbReference type="Pfam" id="PF08597">
    <property type="entry name" value="eIF3_subunit"/>
    <property type="match status" value="1"/>
</dbReference>
<evidence type="ECO:0000256" key="2">
    <source>
        <dbReference type="ARBA" id="ARBA00022540"/>
    </source>
</evidence>
<comment type="function">
    <text evidence="4">Component of the eukaryotic translation initiation factor 3 (eIF-3) complex, which is involved in protein synthesis of a specialized repertoire of mRNAs and, together with other initiation factors, stimulates binding of mRNA and methionyl-tRNAi to the 40S ribosome. The eIF-3 complex specifically targets and initiates translation of a subset of mRNAs involved in cell proliferation.</text>
</comment>
<reference evidence="6" key="2">
    <citation type="submission" date="2014-06" db="EMBL/GenBank/DDBJ databases">
        <title>The complete genome of Blastobotrys (Arxula) adeninivorans LS3 - a yeast of biotechnological interest.</title>
        <authorList>
            <person name="Kunze G."/>
            <person name="Gaillardin C."/>
            <person name="Czernicka M."/>
            <person name="Durrens P."/>
            <person name="Martin T."/>
            <person name="Boer E."/>
            <person name="Gabaldon T."/>
            <person name="Cruz J."/>
            <person name="Talla E."/>
            <person name="Marck C."/>
            <person name="Goffeau A."/>
            <person name="Barbe V."/>
            <person name="Baret P."/>
            <person name="Baronian K."/>
            <person name="Beier S."/>
            <person name="Bleykasten C."/>
            <person name="Bode R."/>
            <person name="Casaregola S."/>
            <person name="Despons L."/>
            <person name="Fairhead C."/>
            <person name="Giersberg M."/>
            <person name="Gierski P."/>
            <person name="Hahnel U."/>
            <person name="Hartmann A."/>
            <person name="Jankowska D."/>
            <person name="Jubin C."/>
            <person name="Jung P."/>
            <person name="Lafontaine I."/>
            <person name="Leh-Louis V."/>
            <person name="Lemaire M."/>
            <person name="Marcet-Houben M."/>
            <person name="Mascher M."/>
            <person name="Morel G."/>
            <person name="Richard G.-F."/>
            <person name="Riechen J."/>
            <person name="Sacerdot C."/>
            <person name="Sarkar A."/>
            <person name="Savel G."/>
            <person name="Schacherer J."/>
            <person name="Sherman D."/>
            <person name="Straub M.-L."/>
            <person name="Stein N."/>
            <person name="Thierry A."/>
            <person name="Trautwein-Schult A."/>
            <person name="Westhof E."/>
            <person name="Worch S."/>
            <person name="Dujon B."/>
            <person name="Souciet J.-L."/>
            <person name="Wincker P."/>
            <person name="Scholz U."/>
            <person name="Neuveglise N."/>
        </authorList>
    </citation>
    <scope>NUCLEOTIDE SEQUENCE</scope>
    <source>
        <strain evidence="6">LS3</strain>
    </source>
</reference>
<organism evidence="6">
    <name type="scientific">Blastobotrys adeninivorans</name>
    <name type="common">Yeast</name>
    <name type="synonym">Arxula adeninivorans</name>
    <dbReference type="NCBI Taxonomy" id="409370"/>
    <lineage>
        <taxon>Eukaryota</taxon>
        <taxon>Fungi</taxon>
        <taxon>Dikarya</taxon>
        <taxon>Ascomycota</taxon>
        <taxon>Saccharomycotina</taxon>
        <taxon>Dipodascomycetes</taxon>
        <taxon>Dipodascales</taxon>
        <taxon>Trichomonascaceae</taxon>
        <taxon>Blastobotrys</taxon>
    </lineage>
</organism>
<evidence type="ECO:0000256" key="4">
    <source>
        <dbReference type="HAMAP-Rule" id="MF_03009"/>
    </source>
</evidence>
<feature type="compositionally biased region" description="Polar residues" evidence="5">
    <location>
        <begin position="86"/>
        <end position="95"/>
    </location>
</feature>
<name>A0A060T5Y7_BLAAD</name>
<evidence type="ECO:0000256" key="3">
    <source>
        <dbReference type="ARBA" id="ARBA00022917"/>
    </source>
</evidence>
<feature type="region of interest" description="Disordered" evidence="5">
    <location>
        <begin position="1"/>
        <end position="131"/>
    </location>
</feature>
<feature type="compositionally biased region" description="Acidic residues" evidence="5">
    <location>
        <begin position="18"/>
        <end position="39"/>
    </location>
</feature>
<sequence length="240" mass="27228">MSNWDFDVPVASTTNRFDDEDDDAVLDDWEAAGESEEEEKPAGPTRNRVGAEQRKADRERKEQEERERKALEQGEEDAKTKKERLQQAQVESDLNNAAALFGEVNLHPKERAARETSVGSESSKGPTKLSDLAIFKPKTKADFENLRKTLAPLLQELHEVSNLHYSNFATDLARDICKPMSLDQIRKASATLNALSNEKQREERMNRGKKKKPIVKAASQKVDEEKDVTNYDDFGDDDFM</sequence>
<dbReference type="GO" id="GO:0016282">
    <property type="term" value="C:eukaryotic 43S preinitiation complex"/>
    <property type="evidence" value="ECO:0007669"/>
    <property type="project" value="UniProtKB-UniRule"/>
</dbReference>
<keyword evidence="2 4" id="KW-0396">Initiation factor</keyword>